<dbReference type="InterPro" id="IPR038765">
    <property type="entry name" value="Papain-like_cys_pep_sf"/>
</dbReference>
<dbReference type="Pfam" id="PF00443">
    <property type="entry name" value="UCH"/>
    <property type="match status" value="1"/>
</dbReference>
<evidence type="ECO:0000313" key="9">
    <source>
        <dbReference type="Proteomes" id="UP000436088"/>
    </source>
</evidence>
<dbReference type="AlphaFoldDB" id="A0A6A3AIY7"/>
<dbReference type="InterPro" id="IPR001394">
    <property type="entry name" value="Peptidase_C19_UCH"/>
</dbReference>
<organism evidence="8 9">
    <name type="scientific">Hibiscus syriacus</name>
    <name type="common">Rose of Sharon</name>
    <dbReference type="NCBI Taxonomy" id="106335"/>
    <lineage>
        <taxon>Eukaryota</taxon>
        <taxon>Viridiplantae</taxon>
        <taxon>Streptophyta</taxon>
        <taxon>Embryophyta</taxon>
        <taxon>Tracheophyta</taxon>
        <taxon>Spermatophyta</taxon>
        <taxon>Magnoliopsida</taxon>
        <taxon>eudicotyledons</taxon>
        <taxon>Gunneridae</taxon>
        <taxon>Pentapetalae</taxon>
        <taxon>rosids</taxon>
        <taxon>malvids</taxon>
        <taxon>Malvales</taxon>
        <taxon>Malvaceae</taxon>
        <taxon>Malvoideae</taxon>
        <taxon>Hibiscus</taxon>
    </lineage>
</organism>
<evidence type="ECO:0000256" key="5">
    <source>
        <dbReference type="ARBA" id="ARBA00022801"/>
    </source>
</evidence>
<comment type="catalytic activity">
    <reaction evidence="1">
        <text>Thiol-dependent hydrolysis of ester, thioester, amide, peptide and isopeptide bonds formed by the C-terminal Gly of ubiquitin (a 76-residue protein attached to proteins as an intracellular targeting signal).</text>
        <dbReference type="EC" id="3.4.19.12"/>
    </reaction>
</comment>
<accession>A0A6A3AIY7</accession>
<evidence type="ECO:0000256" key="4">
    <source>
        <dbReference type="ARBA" id="ARBA00022786"/>
    </source>
</evidence>
<evidence type="ECO:0000256" key="6">
    <source>
        <dbReference type="ARBA" id="ARBA00022807"/>
    </source>
</evidence>
<evidence type="ECO:0000256" key="1">
    <source>
        <dbReference type="ARBA" id="ARBA00000707"/>
    </source>
</evidence>
<dbReference type="Gene3D" id="3.90.70.10">
    <property type="entry name" value="Cysteine proteinases"/>
    <property type="match status" value="1"/>
</dbReference>
<comment type="caution">
    <text evidence="8">The sequence shown here is derived from an EMBL/GenBank/DDBJ whole genome shotgun (WGS) entry which is preliminary data.</text>
</comment>
<evidence type="ECO:0000313" key="8">
    <source>
        <dbReference type="EMBL" id="KAE8704544.1"/>
    </source>
</evidence>
<keyword evidence="3" id="KW-0645">Protease</keyword>
<keyword evidence="5" id="KW-0378">Hydrolase</keyword>
<dbReference type="GO" id="GO:0043161">
    <property type="term" value="P:proteasome-mediated ubiquitin-dependent protein catabolic process"/>
    <property type="evidence" value="ECO:0007669"/>
    <property type="project" value="InterPro"/>
</dbReference>
<keyword evidence="4" id="KW-0833">Ubl conjugation pathway</keyword>
<keyword evidence="6" id="KW-0788">Thiol protease</keyword>
<gene>
    <name evidence="8" type="ORF">F3Y22_tig00110450pilonHSYRG00616</name>
</gene>
<name>A0A6A3AIY7_HIBSY</name>
<reference evidence="8" key="1">
    <citation type="submission" date="2019-09" db="EMBL/GenBank/DDBJ databases">
        <title>Draft genome information of white flower Hibiscus syriacus.</title>
        <authorList>
            <person name="Kim Y.-M."/>
        </authorList>
    </citation>
    <scope>NUCLEOTIDE SEQUENCE [LARGE SCALE GENOMIC DNA]</scope>
    <source>
        <strain evidence="8">YM2019G1</strain>
    </source>
</reference>
<keyword evidence="9" id="KW-1185">Reference proteome</keyword>
<dbReference type="Proteomes" id="UP000436088">
    <property type="component" value="Unassembled WGS sequence"/>
</dbReference>
<evidence type="ECO:0000259" key="7">
    <source>
        <dbReference type="PROSITE" id="PS50235"/>
    </source>
</evidence>
<dbReference type="SUPFAM" id="SSF54001">
    <property type="entry name" value="Cysteine proteinases"/>
    <property type="match status" value="1"/>
</dbReference>
<dbReference type="PROSITE" id="PS50235">
    <property type="entry name" value="USP_3"/>
    <property type="match status" value="1"/>
</dbReference>
<dbReference type="EMBL" id="VEPZ02000992">
    <property type="protein sequence ID" value="KAE8704544.1"/>
    <property type="molecule type" value="Genomic_DNA"/>
</dbReference>
<dbReference type="InterPro" id="IPR044635">
    <property type="entry name" value="UBP14-like"/>
</dbReference>
<dbReference type="GO" id="GO:0004843">
    <property type="term" value="F:cysteine-type deubiquitinase activity"/>
    <property type="evidence" value="ECO:0007669"/>
    <property type="project" value="UniProtKB-EC"/>
</dbReference>
<dbReference type="GO" id="GO:0016579">
    <property type="term" value="P:protein deubiquitination"/>
    <property type="evidence" value="ECO:0007669"/>
    <property type="project" value="InterPro"/>
</dbReference>
<feature type="domain" description="USP" evidence="7">
    <location>
        <begin position="1"/>
        <end position="114"/>
    </location>
</feature>
<dbReference type="PANTHER" id="PTHR43982:SF1">
    <property type="entry name" value="UBIQUITIN CARBOXYL-TERMINAL HYDROLASE 14"/>
    <property type="match status" value="1"/>
</dbReference>
<dbReference type="EC" id="3.4.19.12" evidence="2"/>
<dbReference type="InterPro" id="IPR028889">
    <property type="entry name" value="USP"/>
</dbReference>
<dbReference type="PANTHER" id="PTHR43982">
    <property type="entry name" value="UBIQUITIN CARBOXYL-TERMINAL HYDROLASE"/>
    <property type="match status" value="1"/>
</dbReference>
<evidence type="ECO:0000256" key="3">
    <source>
        <dbReference type="ARBA" id="ARBA00022670"/>
    </source>
</evidence>
<dbReference type="GO" id="GO:0070628">
    <property type="term" value="F:proteasome binding"/>
    <property type="evidence" value="ECO:0007669"/>
    <property type="project" value="TreeGrafter"/>
</dbReference>
<dbReference type="GO" id="GO:0061136">
    <property type="term" value="P:regulation of proteasomal protein catabolic process"/>
    <property type="evidence" value="ECO:0007669"/>
    <property type="project" value="TreeGrafter"/>
</dbReference>
<proteinExistence type="predicted"/>
<evidence type="ECO:0000256" key="2">
    <source>
        <dbReference type="ARBA" id="ARBA00012759"/>
    </source>
</evidence>
<protein>
    <recommendedName>
        <fullName evidence="2">ubiquitinyl hydrolase 1</fullName>
        <ecNumber evidence="2">3.4.19.12</ecNumber>
    </recommendedName>
</protein>
<sequence length="144" mass="16282">MQVHKHWTSQQITTRGPPLTMPVFCLNRPKLLLNSGPNRIPSEKENHLTGIYDLVVVLTHKGRSADSGHYVAWVKQESGQKWIEFDDDNPIRQREEDIVKLSGGESHLGYEFIEVCSWKGLDIILGNADSQSGVTLYLKLSIEV</sequence>